<organism evidence="1 2">
    <name type="scientific">Roseivivax lentus</name>
    <dbReference type="NCBI Taxonomy" id="633194"/>
    <lineage>
        <taxon>Bacteria</taxon>
        <taxon>Pseudomonadati</taxon>
        <taxon>Pseudomonadota</taxon>
        <taxon>Alphaproteobacteria</taxon>
        <taxon>Rhodobacterales</taxon>
        <taxon>Roseobacteraceae</taxon>
        <taxon>Roseivivax</taxon>
    </lineage>
</organism>
<evidence type="ECO:0000313" key="2">
    <source>
        <dbReference type="Proteomes" id="UP000186684"/>
    </source>
</evidence>
<gene>
    <name evidence="1" type="ORF">SAMN05421759_10332</name>
</gene>
<keyword evidence="2" id="KW-1185">Reference proteome</keyword>
<evidence type="ECO:0000313" key="1">
    <source>
        <dbReference type="EMBL" id="SIS75678.1"/>
    </source>
</evidence>
<sequence>MNVDRDIAAPDVKAVILARGGAPGLILRKQNGARGRGRPARPLRLIAVKMPGGAVS</sequence>
<dbReference type="EMBL" id="FTOQ01000003">
    <property type="protein sequence ID" value="SIS75678.1"/>
    <property type="molecule type" value="Genomic_DNA"/>
</dbReference>
<dbReference type="Proteomes" id="UP000186684">
    <property type="component" value="Unassembled WGS sequence"/>
</dbReference>
<dbReference type="STRING" id="633194.SAMN05421759_10332"/>
<dbReference type="AlphaFoldDB" id="A0A1N7LPC4"/>
<reference evidence="2" key="1">
    <citation type="submission" date="2017-01" db="EMBL/GenBank/DDBJ databases">
        <authorList>
            <person name="Varghese N."/>
            <person name="Submissions S."/>
        </authorList>
    </citation>
    <scope>NUCLEOTIDE SEQUENCE [LARGE SCALE GENOMIC DNA]</scope>
    <source>
        <strain evidence="2">DSM 29430</strain>
    </source>
</reference>
<protein>
    <submittedName>
        <fullName evidence="1">Uncharacterized protein</fullName>
    </submittedName>
</protein>
<accession>A0A1N7LPC4</accession>
<proteinExistence type="predicted"/>
<name>A0A1N7LPC4_9RHOB</name>